<evidence type="ECO:0000256" key="2">
    <source>
        <dbReference type="ARBA" id="ARBA00022679"/>
    </source>
</evidence>
<dbReference type="EMBL" id="WIOL01000004">
    <property type="protein sequence ID" value="MQT18030.1"/>
    <property type="molecule type" value="Genomic_DNA"/>
</dbReference>
<sequence>MAATSLDAGYFDRLYAADADPWRFETSAYEDAKYAATLRALPRARYRSAIEVGCSIGVLTERLAARCDAVLGIDVAEAALVQARQRCAALTHVRFVQAYMPAEHPAGPFDLILLSEVLYYFDRPTVAAMADAVLAMAGSGADIMLVHWLGPTPDYPLNGDEAVTAFLNALGERAVITFQRREAEYRLDRLRIA</sequence>
<dbReference type="InterPro" id="IPR008715">
    <property type="entry name" value="SAM-MeTfrase_NodS-like"/>
</dbReference>
<keyword evidence="3" id="KW-0949">S-adenosyl-L-methionine</keyword>
<dbReference type="GO" id="GO:0032259">
    <property type="term" value="P:methylation"/>
    <property type="evidence" value="ECO:0007669"/>
    <property type="project" value="UniProtKB-KW"/>
</dbReference>
<dbReference type="SUPFAM" id="SSF53335">
    <property type="entry name" value="S-adenosyl-L-methionine-dependent methyltransferases"/>
    <property type="match status" value="1"/>
</dbReference>
<keyword evidence="1 4" id="KW-0489">Methyltransferase</keyword>
<dbReference type="PANTHER" id="PTHR43464:SF19">
    <property type="entry name" value="UBIQUINONE BIOSYNTHESIS O-METHYLTRANSFERASE, MITOCHONDRIAL"/>
    <property type="match status" value="1"/>
</dbReference>
<dbReference type="CDD" id="cd02440">
    <property type="entry name" value="AdoMet_MTases"/>
    <property type="match status" value="1"/>
</dbReference>
<gene>
    <name evidence="4" type="ORF">F3168_12265</name>
</gene>
<dbReference type="AlphaFoldDB" id="A0A7C9GQY6"/>
<evidence type="ECO:0000313" key="5">
    <source>
        <dbReference type="Proteomes" id="UP000481327"/>
    </source>
</evidence>
<protein>
    <submittedName>
        <fullName evidence="4">Methyltransferase domain-containing protein</fullName>
    </submittedName>
</protein>
<dbReference type="OrthoDB" id="116799at2"/>
<dbReference type="Pfam" id="PF05401">
    <property type="entry name" value="NodS"/>
    <property type="match status" value="1"/>
</dbReference>
<comment type="caution">
    <text evidence="4">The sequence shown here is derived from an EMBL/GenBank/DDBJ whole genome shotgun (WGS) entry which is preliminary data.</text>
</comment>
<dbReference type="PANTHER" id="PTHR43464">
    <property type="entry name" value="METHYLTRANSFERASE"/>
    <property type="match status" value="1"/>
</dbReference>
<dbReference type="GO" id="GO:0009312">
    <property type="term" value="P:oligosaccharide biosynthetic process"/>
    <property type="evidence" value="ECO:0007669"/>
    <property type="project" value="InterPro"/>
</dbReference>
<proteinExistence type="predicted"/>
<keyword evidence="5" id="KW-1185">Reference proteome</keyword>
<name>A0A7C9GQY6_9SPHN</name>
<dbReference type="Gene3D" id="3.40.50.150">
    <property type="entry name" value="Vaccinia Virus protein VP39"/>
    <property type="match status" value="1"/>
</dbReference>
<evidence type="ECO:0000256" key="1">
    <source>
        <dbReference type="ARBA" id="ARBA00022603"/>
    </source>
</evidence>
<evidence type="ECO:0000256" key="3">
    <source>
        <dbReference type="ARBA" id="ARBA00022691"/>
    </source>
</evidence>
<reference evidence="4 5" key="1">
    <citation type="submission" date="2019-09" db="EMBL/GenBank/DDBJ databases">
        <title>Polymorphobacter sp. isolated from a lake in China.</title>
        <authorList>
            <person name="Liu Z."/>
        </authorList>
    </citation>
    <scope>NUCLEOTIDE SEQUENCE [LARGE SCALE GENOMIC DNA]</scope>
    <source>
        <strain evidence="4 5">D40P</strain>
    </source>
</reference>
<organism evidence="4 5">
    <name type="scientific">Sandarakinorhabdus fusca</name>
    <dbReference type="NCBI Taxonomy" id="1439888"/>
    <lineage>
        <taxon>Bacteria</taxon>
        <taxon>Pseudomonadati</taxon>
        <taxon>Pseudomonadota</taxon>
        <taxon>Alphaproteobacteria</taxon>
        <taxon>Sphingomonadales</taxon>
        <taxon>Sphingosinicellaceae</taxon>
        <taxon>Sandarakinorhabdus</taxon>
    </lineage>
</organism>
<dbReference type="InterPro" id="IPR029063">
    <property type="entry name" value="SAM-dependent_MTases_sf"/>
</dbReference>
<evidence type="ECO:0000313" key="4">
    <source>
        <dbReference type="EMBL" id="MQT18030.1"/>
    </source>
</evidence>
<dbReference type="GO" id="GO:0008757">
    <property type="term" value="F:S-adenosylmethionine-dependent methyltransferase activity"/>
    <property type="evidence" value="ECO:0007669"/>
    <property type="project" value="InterPro"/>
</dbReference>
<keyword evidence="2 4" id="KW-0808">Transferase</keyword>
<dbReference type="Proteomes" id="UP000481327">
    <property type="component" value="Unassembled WGS sequence"/>
</dbReference>
<accession>A0A7C9GQY6</accession>
<dbReference type="RefSeq" id="WP_152578481.1">
    <property type="nucleotide sequence ID" value="NZ_JAATJI010000001.1"/>
</dbReference>